<dbReference type="GO" id="GO:0046464">
    <property type="term" value="P:acylglycerol catabolic process"/>
    <property type="evidence" value="ECO:0007669"/>
    <property type="project" value="TreeGrafter"/>
</dbReference>
<dbReference type="PANTHER" id="PTHR43798:SF5">
    <property type="entry name" value="MONOACYLGLYCEROL LIPASE ABHD6"/>
    <property type="match status" value="1"/>
</dbReference>
<name>A0A9X1HAZ9_9FLAO</name>
<dbReference type="Proteomes" id="UP001139366">
    <property type="component" value="Unassembled WGS sequence"/>
</dbReference>
<accession>A0A9X1HAZ9</accession>
<dbReference type="GO" id="GO:0047372">
    <property type="term" value="F:monoacylglycerol lipase activity"/>
    <property type="evidence" value="ECO:0007669"/>
    <property type="project" value="TreeGrafter"/>
</dbReference>
<dbReference type="EMBL" id="JAINUY010000003">
    <property type="protein sequence ID" value="MBZ4035368.1"/>
    <property type="molecule type" value="Genomic_DNA"/>
</dbReference>
<dbReference type="PANTHER" id="PTHR43798">
    <property type="entry name" value="MONOACYLGLYCEROL LIPASE"/>
    <property type="match status" value="1"/>
</dbReference>
<dbReference type="InterPro" id="IPR029058">
    <property type="entry name" value="AB_hydrolase_fold"/>
</dbReference>
<evidence type="ECO:0000313" key="3">
    <source>
        <dbReference type="Proteomes" id="UP001139366"/>
    </source>
</evidence>
<dbReference type="SUPFAM" id="SSF53474">
    <property type="entry name" value="alpha/beta-Hydrolases"/>
    <property type="match status" value="1"/>
</dbReference>
<evidence type="ECO:0000259" key="1">
    <source>
        <dbReference type="Pfam" id="PF00561"/>
    </source>
</evidence>
<dbReference type="InterPro" id="IPR050266">
    <property type="entry name" value="AB_hydrolase_sf"/>
</dbReference>
<organism evidence="2 3">
    <name type="scientific">Flavobacterium potami</name>
    <dbReference type="NCBI Taxonomy" id="2872310"/>
    <lineage>
        <taxon>Bacteria</taxon>
        <taxon>Pseudomonadati</taxon>
        <taxon>Bacteroidota</taxon>
        <taxon>Flavobacteriia</taxon>
        <taxon>Flavobacteriales</taxon>
        <taxon>Flavobacteriaceae</taxon>
        <taxon>Flavobacterium</taxon>
    </lineage>
</organism>
<evidence type="ECO:0000313" key="2">
    <source>
        <dbReference type="EMBL" id="MBZ4035368.1"/>
    </source>
</evidence>
<proteinExistence type="predicted"/>
<dbReference type="InterPro" id="IPR000073">
    <property type="entry name" value="AB_hydrolase_1"/>
</dbReference>
<feature type="domain" description="AB hydrolase-1" evidence="1">
    <location>
        <begin position="32"/>
        <end position="265"/>
    </location>
</feature>
<dbReference type="Gene3D" id="3.40.50.1820">
    <property type="entry name" value="alpha/beta hydrolase"/>
    <property type="match status" value="1"/>
</dbReference>
<gene>
    <name evidence="2" type="ORF">K6T82_11370</name>
</gene>
<keyword evidence="2" id="KW-0378">Hydrolase</keyword>
<sequence>MKTTAENTQTKLVQSHDRTIAYRLIGEGQPLILANRFRGNLDDWDPLFLDELAENFTVITFDYTGLASSTGNPGEVILDFATDIKDLAQALGYEKIIVGGWSFGGFAAVVAAIEFSDLISHTIVIGANPPGENKLPIEELFFDVSTRFNYTVEDETYLFFEPAYEKSKIAAQKSHDRMFARKNGRDEKVAQNLWDHYTKGSVDYANDRANYRERLLKLENPVLVIMGDHDVCFPVENWYALNRKLSNTQIITFPQAGHGPQHEHPELVAKYIKEFVNYIH</sequence>
<dbReference type="RefSeq" id="WP_223705994.1">
    <property type="nucleotide sequence ID" value="NZ_JAINUY010000003.1"/>
</dbReference>
<keyword evidence="3" id="KW-1185">Reference proteome</keyword>
<comment type="caution">
    <text evidence="2">The sequence shown here is derived from an EMBL/GenBank/DDBJ whole genome shotgun (WGS) entry which is preliminary data.</text>
</comment>
<protein>
    <submittedName>
        <fullName evidence="2">Alpha/beta hydrolase</fullName>
    </submittedName>
</protein>
<dbReference type="Pfam" id="PF00561">
    <property type="entry name" value="Abhydrolase_1"/>
    <property type="match status" value="1"/>
</dbReference>
<dbReference type="GO" id="GO:0016020">
    <property type="term" value="C:membrane"/>
    <property type="evidence" value="ECO:0007669"/>
    <property type="project" value="TreeGrafter"/>
</dbReference>
<reference evidence="2 3" key="1">
    <citation type="journal article" date="2023" name="Antonie Van Leeuwenhoek">
        <title>Flavobacterium potami sp. nov., a multi-metal resistance genes harbouring bacterium isolated from shallow river silt.</title>
        <authorList>
            <person name="Li S."/>
            <person name="Mao S."/>
            <person name="Mu W."/>
            <person name="Guo B."/>
            <person name="Li C."/>
            <person name="Zhu Q."/>
            <person name="Hou X."/>
            <person name="Zhao Y."/>
            <person name="Wei S."/>
            <person name="Liu H."/>
            <person name="Liu A."/>
        </authorList>
    </citation>
    <scope>NUCLEOTIDE SEQUENCE [LARGE SCALE GENOMIC DNA]</scope>
    <source>
        <strain evidence="2 3">17A</strain>
    </source>
</reference>
<dbReference type="AlphaFoldDB" id="A0A9X1HAZ9"/>